<protein>
    <recommendedName>
        <fullName evidence="3">Methyltransferase domain-containing protein</fullName>
    </recommendedName>
</protein>
<evidence type="ECO:0000259" key="3">
    <source>
        <dbReference type="Pfam" id="PF13649"/>
    </source>
</evidence>
<name>A0A381TM03_9ZZZZ</name>
<dbReference type="Pfam" id="PF13649">
    <property type="entry name" value="Methyltransf_25"/>
    <property type="match status" value="1"/>
</dbReference>
<dbReference type="EMBL" id="UINC01004822">
    <property type="protein sequence ID" value="SVA17095.1"/>
    <property type="molecule type" value="Genomic_DNA"/>
</dbReference>
<sequence length="233" mass="26516">MFNNDSDIADFRFDDNVVAVFDDMVRRSVPGYEAMIQMVSLLVRTFGQNNTNYYDLGASTGAITLALALNNKSKNNKFIAVDNSQEMAKQCKENLTSKIDNLAVICSDINDINIENASIVVLNLTLQFIEVEKRSALINRIYQGLNHGGILIVSEKIHFDIQQKQNIITKLHMDYKRANGYSELEISKKRQSLENIMITESKDTHLERFKTSGFKDSNCYFQCLNFVSFLSVK</sequence>
<dbReference type="GO" id="GO:0016740">
    <property type="term" value="F:transferase activity"/>
    <property type="evidence" value="ECO:0007669"/>
    <property type="project" value="UniProtKB-KW"/>
</dbReference>
<dbReference type="PANTHER" id="PTHR43861">
    <property type="entry name" value="TRANS-ACONITATE 2-METHYLTRANSFERASE-RELATED"/>
    <property type="match status" value="1"/>
</dbReference>
<dbReference type="InterPro" id="IPR029063">
    <property type="entry name" value="SAM-dependent_MTases_sf"/>
</dbReference>
<evidence type="ECO:0000256" key="1">
    <source>
        <dbReference type="ARBA" id="ARBA00022679"/>
    </source>
</evidence>
<organism evidence="4">
    <name type="scientific">marine metagenome</name>
    <dbReference type="NCBI Taxonomy" id="408172"/>
    <lineage>
        <taxon>unclassified sequences</taxon>
        <taxon>metagenomes</taxon>
        <taxon>ecological metagenomes</taxon>
    </lineage>
</organism>
<feature type="domain" description="Methyltransferase" evidence="3">
    <location>
        <begin position="55"/>
        <end position="149"/>
    </location>
</feature>
<dbReference type="PIRSF" id="PIRSF006325">
    <property type="entry name" value="MeTrfase_bac"/>
    <property type="match status" value="1"/>
</dbReference>
<evidence type="ECO:0000256" key="2">
    <source>
        <dbReference type="ARBA" id="ARBA00022691"/>
    </source>
</evidence>
<evidence type="ECO:0000313" key="4">
    <source>
        <dbReference type="EMBL" id="SVA17095.1"/>
    </source>
</evidence>
<dbReference type="GO" id="GO:0002098">
    <property type="term" value="P:tRNA wobble uridine modification"/>
    <property type="evidence" value="ECO:0007669"/>
    <property type="project" value="InterPro"/>
</dbReference>
<dbReference type="PANTHER" id="PTHR43861:SF2">
    <property type="entry name" value="CARBOXY-S-ADENOSYL-L-METHIONINE SYNTHASE"/>
    <property type="match status" value="1"/>
</dbReference>
<dbReference type="Gene3D" id="3.40.50.150">
    <property type="entry name" value="Vaccinia Virus protein VP39"/>
    <property type="match status" value="1"/>
</dbReference>
<gene>
    <name evidence="4" type="ORF">METZ01_LOCUS69949</name>
</gene>
<dbReference type="InterPro" id="IPR005271">
    <property type="entry name" value="CmoA"/>
</dbReference>
<dbReference type="InterPro" id="IPR041698">
    <property type="entry name" value="Methyltransf_25"/>
</dbReference>
<keyword evidence="1" id="KW-0808">Transferase</keyword>
<accession>A0A381TM03</accession>
<dbReference type="AlphaFoldDB" id="A0A381TM03"/>
<dbReference type="HAMAP" id="MF_01589">
    <property type="entry name" value="Cx_SAM_synthase"/>
    <property type="match status" value="1"/>
</dbReference>
<dbReference type="SUPFAM" id="SSF53335">
    <property type="entry name" value="S-adenosyl-L-methionine-dependent methyltransferases"/>
    <property type="match status" value="1"/>
</dbReference>
<reference evidence="4" key="1">
    <citation type="submission" date="2018-05" db="EMBL/GenBank/DDBJ databases">
        <authorList>
            <person name="Lanie J.A."/>
            <person name="Ng W.-L."/>
            <person name="Kazmierczak K.M."/>
            <person name="Andrzejewski T.M."/>
            <person name="Davidsen T.M."/>
            <person name="Wayne K.J."/>
            <person name="Tettelin H."/>
            <person name="Glass J.I."/>
            <person name="Rusch D."/>
            <person name="Podicherti R."/>
            <person name="Tsui H.-C.T."/>
            <person name="Winkler M.E."/>
        </authorList>
    </citation>
    <scope>NUCLEOTIDE SEQUENCE</scope>
</reference>
<dbReference type="NCBIfam" id="TIGR00740">
    <property type="entry name" value="carboxy-S-adenosyl-L-methionine synthase CmoA"/>
    <property type="match status" value="1"/>
</dbReference>
<proteinExistence type="inferred from homology"/>
<keyword evidence="2" id="KW-0949">S-adenosyl-L-methionine</keyword>
<dbReference type="CDD" id="cd02440">
    <property type="entry name" value="AdoMet_MTases"/>
    <property type="match status" value="1"/>
</dbReference>